<feature type="DNA-binding region" description="Homeobox" evidence="4">
    <location>
        <begin position="197"/>
        <end position="256"/>
    </location>
</feature>
<dbReference type="CDD" id="cd00086">
    <property type="entry name" value="homeodomain"/>
    <property type="match status" value="1"/>
</dbReference>
<comment type="caution">
    <text evidence="8">The sequence shown here is derived from an EMBL/GenBank/DDBJ whole genome shotgun (WGS) entry which is preliminary data.</text>
</comment>
<dbReference type="GO" id="GO:0003677">
    <property type="term" value="F:DNA binding"/>
    <property type="evidence" value="ECO:0007669"/>
    <property type="project" value="UniProtKB-UniRule"/>
</dbReference>
<comment type="subcellular location">
    <subcellularLocation>
        <location evidence="4 5">Nucleus</location>
    </subcellularLocation>
</comment>
<reference evidence="8" key="1">
    <citation type="submission" date="2022-10" db="EMBL/GenBank/DDBJ databases">
        <title>Tapping the CABI collections for fungal endophytes: first genome assemblies for Collariella, Neodidymelliopsis, Ascochyta clinopodiicola, Didymella pomorum, Didymosphaeria variabile, Neocosmospora piperis and Neocucurbitaria cava.</title>
        <authorList>
            <person name="Hill R."/>
        </authorList>
    </citation>
    <scope>NUCLEOTIDE SEQUENCE</scope>
    <source>
        <strain evidence="8">IMI 355091</strain>
    </source>
</reference>
<dbReference type="Proteomes" id="UP001140510">
    <property type="component" value="Unassembled WGS sequence"/>
</dbReference>
<dbReference type="InterPro" id="IPR009057">
    <property type="entry name" value="Homeodomain-like_sf"/>
</dbReference>
<evidence type="ECO:0000256" key="4">
    <source>
        <dbReference type="PROSITE-ProRule" id="PRU00108"/>
    </source>
</evidence>
<dbReference type="OrthoDB" id="10056939at2759"/>
<sequence>MGDELEEFFDFAQLEQDHVLCSAYTDSPHGAASHDEGVTCMDWQPVVPNYSLISQDQFDQHHVQEWPLGVLDPSLTNTDLTSTDYNAMATEWPVSQTLITYEHRHLRGPSSAPLSSSLASNCLLPAGPPHSHDSSRPLTQPSAAILIPPIAGIEDTYDAPDVQAKSRTKVTHPILSRVPLPTRRPSSASWKPASAKRKGPQSRITLECRQILEDEFATNPYPCSWEYDIIAHQANLDVKKVRNWFNNTRARKKGEGK</sequence>
<dbReference type="AlphaFoldDB" id="A0A9W9D843"/>
<evidence type="ECO:0000256" key="6">
    <source>
        <dbReference type="SAM" id="MobiDB-lite"/>
    </source>
</evidence>
<dbReference type="InterPro" id="IPR001356">
    <property type="entry name" value="HD"/>
</dbReference>
<dbReference type="SMART" id="SM00389">
    <property type="entry name" value="HOX"/>
    <property type="match status" value="1"/>
</dbReference>
<dbReference type="EMBL" id="JAPEVA010000027">
    <property type="protein sequence ID" value="KAJ4406384.1"/>
    <property type="molecule type" value="Genomic_DNA"/>
</dbReference>
<dbReference type="Pfam" id="PF00046">
    <property type="entry name" value="Homeodomain"/>
    <property type="match status" value="1"/>
</dbReference>
<dbReference type="GO" id="GO:0000981">
    <property type="term" value="F:DNA-binding transcription factor activity, RNA polymerase II-specific"/>
    <property type="evidence" value="ECO:0007669"/>
    <property type="project" value="InterPro"/>
</dbReference>
<dbReference type="PROSITE" id="PS50071">
    <property type="entry name" value="HOMEOBOX_2"/>
    <property type="match status" value="1"/>
</dbReference>
<dbReference type="SUPFAM" id="SSF46689">
    <property type="entry name" value="Homeodomain-like"/>
    <property type="match status" value="1"/>
</dbReference>
<evidence type="ECO:0000259" key="7">
    <source>
        <dbReference type="PROSITE" id="PS50071"/>
    </source>
</evidence>
<protein>
    <submittedName>
        <fullName evidence="8">Homeodomain mating type protein alpha2</fullName>
    </submittedName>
</protein>
<gene>
    <name evidence="8" type="primary">HMLALPHA2</name>
    <name evidence="8" type="ORF">N0V91_004593</name>
</gene>
<feature type="compositionally biased region" description="Low complexity" evidence="6">
    <location>
        <begin position="183"/>
        <end position="193"/>
    </location>
</feature>
<name>A0A9W9D843_9PLEO</name>
<dbReference type="PROSITE" id="PS00027">
    <property type="entry name" value="HOMEOBOX_1"/>
    <property type="match status" value="1"/>
</dbReference>
<keyword evidence="9" id="KW-1185">Reference proteome</keyword>
<keyword evidence="2 4" id="KW-0371">Homeobox</keyword>
<evidence type="ECO:0000256" key="5">
    <source>
        <dbReference type="RuleBase" id="RU000682"/>
    </source>
</evidence>
<keyword evidence="1 4" id="KW-0238">DNA-binding</keyword>
<dbReference type="Gene3D" id="1.10.10.60">
    <property type="entry name" value="Homeodomain-like"/>
    <property type="match status" value="1"/>
</dbReference>
<evidence type="ECO:0000256" key="3">
    <source>
        <dbReference type="ARBA" id="ARBA00023242"/>
    </source>
</evidence>
<feature type="domain" description="Homeobox" evidence="7">
    <location>
        <begin position="195"/>
        <end position="255"/>
    </location>
</feature>
<feature type="region of interest" description="Disordered" evidence="6">
    <location>
        <begin position="178"/>
        <end position="202"/>
    </location>
</feature>
<evidence type="ECO:0000313" key="8">
    <source>
        <dbReference type="EMBL" id="KAJ4406384.1"/>
    </source>
</evidence>
<evidence type="ECO:0000256" key="1">
    <source>
        <dbReference type="ARBA" id="ARBA00023125"/>
    </source>
</evidence>
<evidence type="ECO:0000313" key="9">
    <source>
        <dbReference type="Proteomes" id="UP001140510"/>
    </source>
</evidence>
<keyword evidence="3 4" id="KW-0539">Nucleus</keyword>
<dbReference type="InterPro" id="IPR017970">
    <property type="entry name" value="Homeobox_CS"/>
</dbReference>
<organism evidence="8 9">
    <name type="scientific">Didymella pomorum</name>
    <dbReference type="NCBI Taxonomy" id="749634"/>
    <lineage>
        <taxon>Eukaryota</taxon>
        <taxon>Fungi</taxon>
        <taxon>Dikarya</taxon>
        <taxon>Ascomycota</taxon>
        <taxon>Pezizomycotina</taxon>
        <taxon>Dothideomycetes</taxon>
        <taxon>Pleosporomycetidae</taxon>
        <taxon>Pleosporales</taxon>
        <taxon>Pleosporineae</taxon>
        <taxon>Didymellaceae</taxon>
        <taxon>Didymella</taxon>
    </lineage>
</organism>
<accession>A0A9W9D843</accession>
<evidence type="ECO:0000256" key="2">
    <source>
        <dbReference type="ARBA" id="ARBA00023155"/>
    </source>
</evidence>
<proteinExistence type="predicted"/>
<dbReference type="GO" id="GO:0005634">
    <property type="term" value="C:nucleus"/>
    <property type="evidence" value="ECO:0007669"/>
    <property type="project" value="UniProtKB-SubCell"/>
</dbReference>